<proteinExistence type="predicted"/>
<evidence type="ECO:0000313" key="1">
    <source>
        <dbReference type="EMBL" id="SDC32373.1"/>
    </source>
</evidence>
<evidence type="ECO:0000313" key="2">
    <source>
        <dbReference type="Proteomes" id="UP000199467"/>
    </source>
</evidence>
<sequence>MELFVGIIAIVFILFVLHVSHAPEEPKLELQGGTARLTPTEATQLNRIFVLQGSAPDLAMALAAQLWGDAWQLAHVSLCSRLMLLNREEEALELLWKLDSSYREQALQTMLQELVSRGDAGKALQLQKRFDVTCANSPLTYGTLLLAEGKTQEARKALDALDLNQQISEGQLLDLARLRQACDQPEQADEILARVEAQLDSNNEPDFSWRPLLQTLADLQHYPHLLQLAQRSDLPGYSVVELLAAHGRYDEALELLAATDTSKAYMIDAPQLFEHFIEAQRPELLQRLLATQKDGLTSHLLQCHVSWHARRGDITQAQQLLDREMQCLDVSVQHWLVLSLAEEHAQSNASWATSLRRQAERLLVGEQGKASWPGMRLYHLQHLLREQASRAPAQRDNWSLRNFLEEAERLHAELDAEDSLSERILYSQLLDKLGQPKAARDLLLQLRQQLEAGEGIAPEDAPYHYNEIMRALIDMGELEQAREMLTQKLAEDDMKQPLMTAYLDAGLLEEALACIDLHTLIGSCGTSNLQRLHQSIAAVKETDAQRYQRLQTQLQECLNDDQSWRSWGQIHIYGAG</sequence>
<dbReference type="AlphaFoldDB" id="A0A1G6KN23"/>
<dbReference type="Gene3D" id="1.25.40.10">
    <property type="entry name" value="Tetratricopeptide repeat domain"/>
    <property type="match status" value="1"/>
</dbReference>
<accession>A0A1G6KN23</accession>
<protein>
    <submittedName>
        <fullName evidence="1">Uncharacterized protein</fullName>
    </submittedName>
</protein>
<dbReference type="RefSeq" id="WP_017675115.1">
    <property type="nucleotide sequence ID" value="NZ_FMZQ01000002.1"/>
</dbReference>
<dbReference type="EMBL" id="FMZQ01000002">
    <property type="protein sequence ID" value="SDC32373.1"/>
    <property type="molecule type" value="Genomic_DNA"/>
</dbReference>
<gene>
    <name evidence="1" type="ORF">SAMN05216576_102126</name>
</gene>
<keyword evidence="2" id="KW-1185">Reference proteome</keyword>
<dbReference type="Proteomes" id="UP000199467">
    <property type="component" value="Unassembled WGS sequence"/>
</dbReference>
<name>A0A1G6KN23_9GAMM</name>
<reference evidence="2" key="1">
    <citation type="submission" date="2016-10" db="EMBL/GenBank/DDBJ databases">
        <authorList>
            <person name="Varghese N."/>
            <person name="Submissions S."/>
        </authorList>
    </citation>
    <scope>NUCLEOTIDE SEQUENCE [LARGE SCALE GENOMIC DNA]</scope>
    <source>
        <strain evidence="2">DSM 26382</strain>
    </source>
</reference>
<organism evidence="1 2">
    <name type="scientific">Ectopseudomonas chengduensis</name>
    <dbReference type="NCBI Taxonomy" id="489632"/>
    <lineage>
        <taxon>Bacteria</taxon>
        <taxon>Pseudomonadati</taxon>
        <taxon>Pseudomonadota</taxon>
        <taxon>Gammaproteobacteria</taxon>
        <taxon>Pseudomonadales</taxon>
        <taxon>Pseudomonadaceae</taxon>
        <taxon>Ectopseudomonas</taxon>
    </lineage>
</organism>
<dbReference type="InterPro" id="IPR011990">
    <property type="entry name" value="TPR-like_helical_dom_sf"/>
</dbReference>